<comment type="caution">
    <text evidence="1">The sequence shown here is derived from an EMBL/GenBank/DDBJ whole genome shotgun (WGS) entry which is preliminary data.</text>
</comment>
<protein>
    <recommendedName>
        <fullName evidence="3">DUF3800 domain-containing protein</fullName>
    </recommendedName>
</protein>
<dbReference type="AlphaFoldDB" id="A0A0G0NAW2"/>
<evidence type="ECO:0000313" key="1">
    <source>
        <dbReference type="EMBL" id="KKQ74241.1"/>
    </source>
</evidence>
<dbReference type="EMBL" id="LBUZ01000037">
    <property type="protein sequence ID" value="KKQ74241.1"/>
    <property type="molecule type" value="Genomic_DNA"/>
</dbReference>
<gene>
    <name evidence="1" type="ORF">US96_C0037G0006</name>
</gene>
<dbReference type="Proteomes" id="UP000034181">
    <property type="component" value="Unassembled WGS sequence"/>
</dbReference>
<reference evidence="1 2" key="1">
    <citation type="journal article" date="2015" name="Nature">
        <title>rRNA introns, odd ribosomes, and small enigmatic genomes across a large radiation of phyla.</title>
        <authorList>
            <person name="Brown C.T."/>
            <person name="Hug L.A."/>
            <person name="Thomas B.C."/>
            <person name="Sharon I."/>
            <person name="Castelle C.J."/>
            <person name="Singh A."/>
            <person name="Wilkins M.J."/>
            <person name="Williams K.H."/>
            <person name="Banfield J.F."/>
        </authorList>
    </citation>
    <scope>NUCLEOTIDE SEQUENCE [LARGE SCALE GENOMIC DNA]</scope>
</reference>
<organism evidence="1 2">
    <name type="scientific">Candidatus Woesebacteria bacterium GW2011_GWB1_38_5b</name>
    <dbReference type="NCBI Taxonomy" id="1618569"/>
    <lineage>
        <taxon>Bacteria</taxon>
        <taxon>Candidatus Woeseibacteriota</taxon>
    </lineage>
</organism>
<proteinExistence type="predicted"/>
<evidence type="ECO:0000313" key="2">
    <source>
        <dbReference type="Proteomes" id="UP000034181"/>
    </source>
</evidence>
<evidence type="ECO:0008006" key="3">
    <source>
        <dbReference type="Google" id="ProtNLM"/>
    </source>
</evidence>
<name>A0A0G0NAW2_9BACT</name>
<sequence>MIIFIDESGISRDAGYSTTAVVYVEINDLDKIEKQIVQILSEMNLQTFHWADHGWKIRDKFFRNVMKLEFKFKIAIFKNPILPEKMIETVFQHLITEKYIKNIYVDGKKPKWYERKLKKVLRDKGASVKKLKTVRDEISQPGI</sequence>
<accession>A0A0G0NAW2</accession>